<feature type="transmembrane region" description="Helical" evidence="7">
    <location>
        <begin position="116"/>
        <end position="141"/>
    </location>
</feature>
<feature type="transmembrane region" description="Helical" evidence="7">
    <location>
        <begin position="6"/>
        <end position="28"/>
    </location>
</feature>
<feature type="transmembrane region" description="Helical" evidence="7">
    <location>
        <begin position="40"/>
        <end position="65"/>
    </location>
</feature>
<comment type="subcellular location">
    <subcellularLocation>
        <location evidence="1">Cell membrane</location>
        <topology evidence="1">Multi-pass membrane protein</topology>
    </subcellularLocation>
</comment>
<dbReference type="EMBL" id="CP017147">
    <property type="protein sequence ID" value="AOO79807.1"/>
    <property type="molecule type" value="Genomic_DNA"/>
</dbReference>
<protein>
    <recommendedName>
        <fullName evidence="10">Lysine transporter LysE</fullName>
    </recommendedName>
</protein>
<dbReference type="PANTHER" id="PTHR30086:SF14">
    <property type="entry name" value="HOMOSERINE_HOMOSERINE LACTONE EFFLUX PROTEIN"/>
    <property type="match status" value="1"/>
</dbReference>
<evidence type="ECO:0000313" key="9">
    <source>
        <dbReference type="Proteomes" id="UP000094969"/>
    </source>
</evidence>
<dbReference type="PIRSF" id="PIRSF006324">
    <property type="entry name" value="LeuE"/>
    <property type="match status" value="1"/>
</dbReference>
<evidence type="ECO:0000256" key="1">
    <source>
        <dbReference type="ARBA" id="ARBA00004651"/>
    </source>
</evidence>
<dbReference type="STRING" id="1526658.BHK69_04345"/>
<accession>A0A1D7TXH7</accession>
<evidence type="ECO:0000256" key="5">
    <source>
        <dbReference type="ARBA" id="ARBA00022989"/>
    </source>
</evidence>
<feature type="transmembrane region" description="Helical" evidence="7">
    <location>
        <begin position="153"/>
        <end position="177"/>
    </location>
</feature>
<dbReference type="Pfam" id="PF01810">
    <property type="entry name" value="LysE"/>
    <property type="match status" value="1"/>
</dbReference>
<dbReference type="AlphaFoldDB" id="A0A1D7TXH7"/>
<keyword evidence="3" id="KW-1003">Cell membrane</keyword>
<sequence>MSVQSWLGFAALIAIATCSPGPNVLTVITNALRHGWRGAGLAIAGNLVALFVVALAAALGTGTVLRAFPSAYQAMKLAGAAYLIWVGLNLLRVSFSAIARLELDREEASQRADLSIVLRSLLVSLSNPKSILFLSAAFPSFLDQAAPIAPQFAMMFVTIIAIVGLIHTSYAAVSLRLRARLLGAGGRRWMGRVAGFSFFGLGVGLAADAVRS</sequence>
<dbReference type="PANTHER" id="PTHR30086">
    <property type="entry name" value="ARGININE EXPORTER PROTEIN ARGO"/>
    <property type="match status" value="1"/>
</dbReference>
<evidence type="ECO:0000256" key="6">
    <source>
        <dbReference type="ARBA" id="ARBA00023136"/>
    </source>
</evidence>
<organism evidence="8 9">
    <name type="scientific">Bosea vaviloviae</name>
    <dbReference type="NCBI Taxonomy" id="1526658"/>
    <lineage>
        <taxon>Bacteria</taxon>
        <taxon>Pseudomonadati</taxon>
        <taxon>Pseudomonadota</taxon>
        <taxon>Alphaproteobacteria</taxon>
        <taxon>Hyphomicrobiales</taxon>
        <taxon>Boseaceae</taxon>
        <taxon>Bosea</taxon>
    </lineage>
</organism>
<feature type="transmembrane region" description="Helical" evidence="7">
    <location>
        <begin position="189"/>
        <end position="207"/>
    </location>
</feature>
<keyword evidence="4 7" id="KW-0812">Transmembrane</keyword>
<evidence type="ECO:0000313" key="8">
    <source>
        <dbReference type="EMBL" id="AOO79807.1"/>
    </source>
</evidence>
<dbReference type="GO" id="GO:0005886">
    <property type="term" value="C:plasma membrane"/>
    <property type="evidence" value="ECO:0007669"/>
    <property type="project" value="UniProtKB-SubCell"/>
</dbReference>
<evidence type="ECO:0000256" key="4">
    <source>
        <dbReference type="ARBA" id="ARBA00022692"/>
    </source>
</evidence>
<feature type="transmembrane region" description="Helical" evidence="7">
    <location>
        <begin position="77"/>
        <end position="95"/>
    </location>
</feature>
<dbReference type="OrthoDB" id="9804822at2"/>
<keyword evidence="6 7" id="KW-0472">Membrane</keyword>
<gene>
    <name evidence="8" type="ORF">BHK69_04345</name>
</gene>
<dbReference type="InterPro" id="IPR001123">
    <property type="entry name" value="LeuE-type"/>
</dbReference>
<evidence type="ECO:0000256" key="3">
    <source>
        <dbReference type="ARBA" id="ARBA00022475"/>
    </source>
</evidence>
<evidence type="ECO:0008006" key="10">
    <source>
        <dbReference type="Google" id="ProtNLM"/>
    </source>
</evidence>
<comment type="similarity">
    <text evidence="2">Belongs to the Rht family.</text>
</comment>
<dbReference type="RefSeq" id="WP_069689029.1">
    <property type="nucleotide sequence ID" value="NZ_CP017147.1"/>
</dbReference>
<proteinExistence type="inferred from homology"/>
<reference evidence="8 9" key="1">
    <citation type="journal article" date="2015" name="Antonie Van Leeuwenhoek">
        <title>Bosea vaviloviae sp. nov., a new species of slow-growing rhizobia isolated from nodules of the relict species Vavilovia formosa (Stev.) Fed.</title>
        <authorList>
            <person name="Safronova V.I."/>
            <person name="Kuznetsova I.G."/>
            <person name="Sazanova A.L."/>
            <person name="Kimeklis A.K."/>
            <person name="Belimov A.A."/>
            <person name="Andronov E.E."/>
            <person name="Pinaev A.G."/>
            <person name="Chizhevskaya E.P."/>
            <person name="Pukhaev A.R."/>
            <person name="Popov K.P."/>
            <person name="Willems A."/>
            <person name="Tikhonovich I.A."/>
        </authorList>
    </citation>
    <scope>NUCLEOTIDE SEQUENCE [LARGE SCALE GENOMIC DNA]</scope>
    <source>
        <strain evidence="8 9">Vaf18</strain>
    </source>
</reference>
<dbReference type="GO" id="GO:0042970">
    <property type="term" value="F:homoserine transmembrane transporter activity"/>
    <property type="evidence" value="ECO:0007669"/>
    <property type="project" value="TreeGrafter"/>
</dbReference>
<evidence type="ECO:0000256" key="7">
    <source>
        <dbReference type="SAM" id="Phobius"/>
    </source>
</evidence>
<evidence type="ECO:0000256" key="2">
    <source>
        <dbReference type="ARBA" id="ARBA00007928"/>
    </source>
</evidence>
<dbReference type="KEGG" id="bvv:BHK69_04345"/>
<keyword evidence="9" id="KW-1185">Reference proteome</keyword>
<name>A0A1D7TXH7_9HYPH</name>
<dbReference type="Proteomes" id="UP000094969">
    <property type="component" value="Chromosome"/>
</dbReference>
<keyword evidence="5 7" id="KW-1133">Transmembrane helix</keyword>